<dbReference type="InterPro" id="IPR009057">
    <property type="entry name" value="Homeodomain-like_sf"/>
</dbReference>
<dbReference type="Proteomes" id="UP000095563">
    <property type="component" value="Unassembled WGS sequence"/>
</dbReference>
<dbReference type="EMBL" id="CZBO01000001">
    <property type="protein sequence ID" value="CUP85481.1"/>
    <property type="molecule type" value="Genomic_DNA"/>
</dbReference>
<dbReference type="SUPFAM" id="SSF46689">
    <property type="entry name" value="Homeodomain-like"/>
    <property type="match status" value="1"/>
</dbReference>
<dbReference type="Gene3D" id="1.10.10.60">
    <property type="entry name" value="Homeodomain-like"/>
    <property type="match status" value="1"/>
</dbReference>
<proteinExistence type="predicted"/>
<reference evidence="1 2" key="1">
    <citation type="submission" date="2015-09" db="EMBL/GenBank/DDBJ databases">
        <authorList>
            <consortium name="Pathogen Informatics"/>
        </authorList>
    </citation>
    <scope>NUCLEOTIDE SEQUENCE [LARGE SCALE GENOMIC DNA]</scope>
    <source>
        <strain evidence="1 2">2789STDY5834956</strain>
    </source>
</reference>
<sequence>MISNEKKNKIIERFKNNDDKNMSKIARRLNVSRTFV</sequence>
<dbReference type="AlphaFoldDB" id="A0A174RMZ4"/>
<evidence type="ECO:0000313" key="1">
    <source>
        <dbReference type="EMBL" id="CUP85481.1"/>
    </source>
</evidence>
<accession>A0A174RMZ4</accession>
<organism evidence="1 2">
    <name type="scientific">Clostridium baratii</name>
    <dbReference type="NCBI Taxonomy" id="1561"/>
    <lineage>
        <taxon>Bacteria</taxon>
        <taxon>Bacillati</taxon>
        <taxon>Bacillota</taxon>
        <taxon>Clostridia</taxon>
        <taxon>Eubacteriales</taxon>
        <taxon>Clostridiaceae</taxon>
        <taxon>Clostridium</taxon>
    </lineage>
</organism>
<gene>
    <name evidence="1" type="ORF">ERS852568_01042</name>
</gene>
<name>A0A174RMZ4_9CLOT</name>
<evidence type="ECO:0000313" key="2">
    <source>
        <dbReference type="Proteomes" id="UP000095563"/>
    </source>
</evidence>
<protein>
    <submittedName>
        <fullName evidence="1">Uncharacterized protein</fullName>
    </submittedName>
</protein>